<reference evidence="2" key="1">
    <citation type="submission" date="2020-07" db="EMBL/GenBank/DDBJ databases">
        <title>Clarias magur genome sequencing, assembly and annotation.</title>
        <authorList>
            <person name="Kushwaha B."/>
            <person name="Kumar R."/>
            <person name="Das P."/>
            <person name="Joshi C.G."/>
            <person name="Kumar D."/>
            <person name="Nagpure N.S."/>
            <person name="Pandey M."/>
            <person name="Agarwal S."/>
            <person name="Srivastava S."/>
            <person name="Singh M."/>
            <person name="Sahoo L."/>
            <person name="Jayasankar P."/>
            <person name="Meher P.K."/>
            <person name="Koringa P.G."/>
            <person name="Iquebal M.A."/>
            <person name="Das S.P."/>
            <person name="Bit A."/>
            <person name="Patnaik S."/>
            <person name="Patel N."/>
            <person name="Shah T.M."/>
            <person name="Hinsu A."/>
            <person name="Jena J.K."/>
        </authorList>
    </citation>
    <scope>NUCLEOTIDE SEQUENCE</scope>
    <source>
        <strain evidence="2">CIFAMagur01</strain>
        <tissue evidence="2">Testis</tissue>
    </source>
</reference>
<keyword evidence="3" id="KW-1185">Reference proteome</keyword>
<dbReference type="EMBL" id="QNUK01000589">
    <property type="protein sequence ID" value="KAF5891395.1"/>
    <property type="molecule type" value="Genomic_DNA"/>
</dbReference>
<protein>
    <submittedName>
        <fullName evidence="2">Glycine--tRNA ligase alpha subunit</fullName>
    </submittedName>
</protein>
<feature type="compositionally biased region" description="Polar residues" evidence="1">
    <location>
        <begin position="23"/>
        <end position="36"/>
    </location>
</feature>
<evidence type="ECO:0000313" key="2">
    <source>
        <dbReference type="EMBL" id="KAF5891395.1"/>
    </source>
</evidence>
<feature type="region of interest" description="Disordered" evidence="1">
    <location>
        <begin position="1"/>
        <end position="58"/>
    </location>
</feature>
<comment type="caution">
    <text evidence="2">The sequence shown here is derived from an EMBL/GenBank/DDBJ whole genome shotgun (WGS) entry which is preliminary data.</text>
</comment>
<name>A0A8J4U5V9_CLAMG</name>
<proteinExistence type="predicted"/>
<dbReference type="Proteomes" id="UP000727407">
    <property type="component" value="Unassembled WGS sequence"/>
</dbReference>
<dbReference type="AlphaFoldDB" id="A0A8J4U5V9"/>
<evidence type="ECO:0000256" key="1">
    <source>
        <dbReference type="SAM" id="MobiDB-lite"/>
    </source>
</evidence>
<sequence>MGVKSPNASVRSTARDCRRAHVAQSQRSWLKESSSSRTDHSSLEKHREREKQQALTDDQCHCAQEDDTSCIRHFRPFLLPFIIILGGAEAHPAYFLPLTLPQVTIG</sequence>
<accession>A0A8J4U5V9</accession>
<gene>
    <name evidence="2" type="primary">glyQ</name>
    <name evidence="2" type="ORF">DAT39_018896</name>
</gene>
<feature type="compositionally biased region" description="Polar residues" evidence="1">
    <location>
        <begin position="1"/>
        <end position="12"/>
    </location>
</feature>
<organism evidence="2 3">
    <name type="scientific">Clarias magur</name>
    <name type="common">Asian catfish</name>
    <name type="synonym">Macropteronotus magur</name>
    <dbReference type="NCBI Taxonomy" id="1594786"/>
    <lineage>
        <taxon>Eukaryota</taxon>
        <taxon>Metazoa</taxon>
        <taxon>Chordata</taxon>
        <taxon>Craniata</taxon>
        <taxon>Vertebrata</taxon>
        <taxon>Euteleostomi</taxon>
        <taxon>Actinopterygii</taxon>
        <taxon>Neopterygii</taxon>
        <taxon>Teleostei</taxon>
        <taxon>Ostariophysi</taxon>
        <taxon>Siluriformes</taxon>
        <taxon>Clariidae</taxon>
        <taxon>Clarias</taxon>
    </lineage>
</organism>
<keyword evidence="2" id="KW-0436">Ligase</keyword>
<feature type="compositionally biased region" description="Basic and acidic residues" evidence="1">
    <location>
        <begin position="37"/>
        <end position="58"/>
    </location>
</feature>
<evidence type="ECO:0000313" key="3">
    <source>
        <dbReference type="Proteomes" id="UP000727407"/>
    </source>
</evidence>
<dbReference type="GO" id="GO:0016874">
    <property type="term" value="F:ligase activity"/>
    <property type="evidence" value="ECO:0007669"/>
    <property type="project" value="UniProtKB-KW"/>
</dbReference>